<protein>
    <submittedName>
        <fullName evidence="2">T9SS type A sorting domain-containing protein</fullName>
    </submittedName>
</protein>
<proteinExistence type="predicted"/>
<organism evidence="2 3">
    <name type="scientific">Reichenbachiella agarivorans</name>
    <dbReference type="NCBI Taxonomy" id="2979464"/>
    <lineage>
        <taxon>Bacteria</taxon>
        <taxon>Pseudomonadati</taxon>
        <taxon>Bacteroidota</taxon>
        <taxon>Cytophagia</taxon>
        <taxon>Cytophagales</taxon>
        <taxon>Reichenbachiellaceae</taxon>
        <taxon>Reichenbachiella</taxon>
    </lineage>
</organism>
<dbReference type="RefSeq" id="WP_262311153.1">
    <property type="nucleotide sequence ID" value="NZ_CP106679.1"/>
</dbReference>
<keyword evidence="3" id="KW-1185">Reference proteome</keyword>
<dbReference type="NCBIfam" id="TIGR04183">
    <property type="entry name" value="Por_Secre_tail"/>
    <property type="match status" value="1"/>
</dbReference>
<feature type="chain" id="PRO_5045268226" evidence="1">
    <location>
        <begin position="18"/>
        <end position="528"/>
    </location>
</feature>
<dbReference type="EMBL" id="CP106679">
    <property type="protein sequence ID" value="UXP33726.1"/>
    <property type="molecule type" value="Genomic_DNA"/>
</dbReference>
<reference evidence="2" key="1">
    <citation type="submission" date="2022-09" db="EMBL/GenBank/DDBJ databases">
        <title>Comparative genomics and taxonomic characterization of three novel marine species of genus Reichenbachiella exhibiting antioxidant and polysaccharide degradation activities.</title>
        <authorList>
            <person name="Muhammad N."/>
            <person name="Lee Y.-J."/>
            <person name="Ko J."/>
            <person name="Kim S.-G."/>
        </authorList>
    </citation>
    <scope>NUCLEOTIDE SEQUENCE</scope>
    <source>
        <strain evidence="2">BKB1-1</strain>
    </source>
</reference>
<dbReference type="InterPro" id="IPR026444">
    <property type="entry name" value="Secre_tail"/>
</dbReference>
<accession>A0ABY6CT78</accession>
<sequence length="528" mass="55383">MRKIIAALILMSWVTYASFGQCPTSGTITSNCTTTGNLTVSGGTLTVNSGVIVTISGTLNLNNGGTINSATGAVINVNTLSEGYGGPNSINGGTLNVSNTMTVGGGGAFTMNGVDLTVTGSISVSGTTIQILNSSVQSSSFETNLNSFIVTNSTLTTTGTGELEIEDATISNSTFNVGGFLEVAGGTNTASNSVFNVGQGYAVTTGVTGMTMNGGGSLALTDNSTMDIIGDVTNNEFYIDNSDVVISGDFDNAGNEVLVVSNGGTIKIGGDYNNSGSGNTTVEDGGILEVDGDYNNSGGGSTDVNGGGLVVGGTYTGTAPTGTDGAEGCSGGGGGCCGAACYSLPVELINYHVETKLDQVKLTWQTATEQNNDFFNIYRSNNGRDFDLITSIAGNGTTNEIYNYQYIDYPPIAGIYYYQLEQVDYDGKNEFFAIKQINFNLAQANQEMLIYPMPLRATEDFYIRYPESNESVSARLYDLSGSMQLELNIERESDRIKFLTSELGLRSGIYMVQIQVGQHITNQKIRLN</sequence>
<name>A0ABY6CT78_9BACT</name>
<evidence type="ECO:0000313" key="3">
    <source>
        <dbReference type="Proteomes" id="UP001065174"/>
    </source>
</evidence>
<evidence type="ECO:0000313" key="2">
    <source>
        <dbReference type="EMBL" id="UXP33726.1"/>
    </source>
</evidence>
<dbReference type="Proteomes" id="UP001065174">
    <property type="component" value="Chromosome"/>
</dbReference>
<keyword evidence="1" id="KW-0732">Signal</keyword>
<gene>
    <name evidence="2" type="ORF">N6H18_07140</name>
</gene>
<evidence type="ECO:0000256" key="1">
    <source>
        <dbReference type="SAM" id="SignalP"/>
    </source>
</evidence>
<feature type="signal peptide" evidence="1">
    <location>
        <begin position="1"/>
        <end position="17"/>
    </location>
</feature>